<dbReference type="EMBL" id="PDOC01000005">
    <property type="protein sequence ID" value="PIL45110.1"/>
    <property type="molecule type" value="Genomic_DNA"/>
</dbReference>
<comment type="caution">
    <text evidence="2">The sequence shown here is derived from an EMBL/GenBank/DDBJ whole genome shotgun (WGS) entry which is preliminary data.</text>
</comment>
<reference evidence="2 3" key="1">
    <citation type="submission" date="2017-10" db="EMBL/GenBank/DDBJ databases">
        <title>Massilia psychrophilum sp. nov., a novel purple-pigmented bacterium isolated from Tianshan glacier, Xinjiang Municipality, China.</title>
        <authorList>
            <person name="Wang H."/>
        </authorList>
    </citation>
    <scope>NUCLEOTIDE SEQUENCE [LARGE SCALE GENOMIC DNA]</scope>
    <source>
        <strain evidence="2 3">JCM 30074</strain>
    </source>
</reference>
<evidence type="ECO:0000313" key="3">
    <source>
        <dbReference type="Proteomes" id="UP000230390"/>
    </source>
</evidence>
<name>A0A2G8TGD2_9BURK</name>
<dbReference type="OrthoDB" id="581516at2"/>
<dbReference type="Proteomes" id="UP000230390">
    <property type="component" value="Unassembled WGS sequence"/>
</dbReference>
<evidence type="ECO:0000256" key="1">
    <source>
        <dbReference type="SAM" id="MobiDB-lite"/>
    </source>
</evidence>
<organism evidence="2 3">
    <name type="scientific">Massilia eurypsychrophila</name>
    <dbReference type="NCBI Taxonomy" id="1485217"/>
    <lineage>
        <taxon>Bacteria</taxon>
        <taxon>Pseudomonadati</taxon>
        <taxon>Pseudomonadota</taxon>
        <taxon>Betaproteobacteria</taxon>
        <taxon>Burkholderiales</taxon>
        <taxon>Oxalobacteraceae</taxon>
        <taxon>Telluria group</taxon>
        <taxon>Massilia</taxon>
    </lineage>
</organism>
<proteinExistence type="predicted"/>
<feature type="region of interest" description="Disordered" evidence="1">
    <location>
        <begin position="122"/>
        <end position="159"/>
    </location>
</feature>
<accession>A0A2G8TGD2</accession>
<protein>
    <submittedName>
        <fullName evidence="2">Uncharacterized protein</fullName>
    </submittedName>
</protein>
<dbReference type="RefSeq" id="WP_099788615.1">
    <property type="nucleotide sequence ID" value="NZ_JBHLYV010000032.1"/>
</dbReference>
<evidence type="ECO:0000313" key="2">
    <source>
        <dbReference type="EMBL" id="PIL45110.1"/>
    </source>
</evidence>
<feature type="compositionally biased region" description="Low complexity" evidence="1">
    <location>
        <begin position="139"/>
        <end position="159"/>
    </location>
</feature>
<keyword evidence="3" id="KW-1185">Reference proteome</keyword>
<dbReference type="AlphaFoldDB" id="A0A2G8TGD2"/>
<gene>
    <name evidence="2" type="ORF">CR105_11655</name>
</gene>
<sequence>MQRTLIAVFANRGDAQSAIDALAAAGFSPQQMNLSAADPTGAPAQAATAHSEGIGDSIRNFLGSMFGTDDSEYVQKYSDAVTRGHHVLTLSAPNEPDVERAADIVERFGPVDIDEQAAAWSGGAPAGDTVRMGTDAQHQSASMSQQSMAGGQGAAQGALGSVQGLRESMHEATGQGSQQFFEGAAGLSPVPAQRRGVRVFDRMDDPSQGAEAETAEEIEAYYRSHHTASAAGGDFDDYEPAYRYGSEMAGGETYHGQPWRDVEPALRSDWESRHPHSAWDKMKAAVRHGWEKMTS</sequence>